<feature type="compositionally biased region" description="Basic and acidic residues" evidence="10">
    <location>
        <begin position="361"/>
        <end position="371"/>
    </location>
</feature>
<name>A0A6H5IUL5_9HYME</name>
<dbReference type="PROSITE" id="PS50994">
    <property type="entry name" value="INTEGRASE"/>
    <property type="match status" value="1"/>
</dbReference>
<keyword evidence="1" id="KW-0540">Nuclease</keyword>
<keyword evidence="9" id="KW-0233">DNA recombination</keyword>
<evidence type="ECO:0000256" key="3">
    <source>
        <dbReference type="ARBA" id="ARBA00022759"/>
    </source>
</evidence>
<reference evidence="12 13" key="1">
    <citation type="submission" date="2020-02" db="EMBL/GenBank/DDBJ databases">
        <authorList>
            <person name="Ferguson B K."/>
        </authorList>
    </citation>
    <scope>NUCLEOTIDE SEQUENCE [LARGE SCALE GENOMIC DNA]</scope>
</reference>
<keyword evidence="7" id="KW-0695">RNA-directed DNA polymerase</keyword>
<dbReference type="GO" id="GO:0004519">
    <property type="term" value="F:endonuclease activity"/>
    <property type="evidence" value="ECO:0007669"/>
    <property type="project" value="UniProtKB-KW"/>
</dbReference>
<evidence type="ECO:0000256" key="9">
    <source>
        <dbReference type="ARBA" id="ARBA00023172"/>
    </source>
</evidence>
<dbReference type="GO" id="GO:0003676">
    <property type="term" value="F:nucleic acid binding"/>
    <property type="evidence" value="ECO:0007669"/>
    <property type="project" value="InterPro"/>
</dbReference>
<keyword evidence="5" id="KW-0460">Magnesium</keyword>
<accession>A0A6H5IUL5</accession>
<feature type="non-terminal residue" evidence="12">
    <location>
        <position position="629"/>
    </location>
</feature>
<evidence type="ECO:0000256" key="4">
    <source>
        <dbReference type="ARBA" id="ARBA00022801"/>
    </source>
</evidence>
<dbReference type="InterPro" id="IPR012337">
    <property type="entry name" value="RNaseH-like_sf"/>
</dbReference>
<gene>
    <name evidence="12" type="ORF">TBRA_LOCUS12424</name>
</gene>
<keyword evidence="8" id="KW-0808">Transferase</keyword>
<protein>
    <recommendedName>
        <fullName evidence="11">Integrase catalytic domain-containing protein</fullName>
    </recommendedName>
</protein>
<dbReference type="OrthoDB" id="7607323at2759"/>
<dbReference type="GO" id="GO:0015074">
    <property type="term" value="P:DNA integration"/>
    <property type="evidence" value="ECO:0007669"/>
    <property type="project" value="UniProtKB-KW"/>
</dbReference>
<keyword evidence="4" id="KW-0378">Hydrolase</keyword>
<dbReference type="InterPro" id="IPR036397">
    <property type="entry name" value="RNaseH_sf"/>
</dbReference>
<evidence type="ECO:0000313" key="12">
    <source>
        <dbReference type="EMBL" id="CAB0040730.1"/>
    </source>
</evidence>
<dbReference type="AlphaFoldDB" id="A0A6H5IUL5"/>
<evidence type="ECO:0000256" key="1">
    <source>
        <dbReference type="ARBA" id="ARBA00022722"/>
    </source>
</evidence>
<dbReference type="PANTHER" id="PTHR42648:SF11">
    <property type="entry name" value="TRANSPOSON TY4-P GAG-POL POLYPROTEIN"/>
    <property type="match status" value="1"/>
</dbReference>
<keyword evidence="3" id="KW-0255">Endonuclease</keyword>
<dbReference type="InterPro" id="IPR001584">
    <property type="entry name" value="Integrase_cat-core"/>
</dbReference>
<dbReference type="GO" id="GO:0003964">
    <property type="term" value="F:RNA-directed DNA polymerase activity"/>
    <property type="evidence" value="ECO:0007669"/>
    <property type="project" value="UniProtKB-KW"/>
</dbReference>
<evidence type="ECO:0000256" key="6">
    <source>
        <dbReference type="ARBA" id="ARBA00022908"/>
    </source>
</evidence>
<dbReference type="GO" id="GO:0003887">
    <property type="term" value="F:DNA-directed DNA polymerase activity"/>
    <property type="evidence" value="ECO:0007669"/>
    <property type="project" value="UniProtKB-KW"/>
</dbReference>
<dbReference type="InterPro" id="IPR039537">
    <property type="entry name" value="Retrotran_Ty1/copia-like"/>
</dbReference>
<dbReference type="SUPFAM" id="SSF50249">
    <property type="entry name" value="Nucleic acid-binding proteins"/>
    <property type="match status" value="1"/>
</dbReference>
<keyword evidence="8" id="KW-0239">DNA-directed DNA polymerase</keyword>
<sequence length="629" mass="73021">MLKRLNTLESNLGQRRCDLNARCAKMEASAADDSEMTSDDSRFSELKRLAEVMFDESVMDCEVCMVSKFNKLPFTLVRTRANEPLNTVYADVMGLISPTSHPKRYRFISVFVDDFSRLALAFPMKNKSDTADCLNSFIISSRNLLDRDAKFCYLRCDQGTEFTGSRTLEVLENALVIIYSIKSVPFFRLSMYETLVISDIFLLRNAVGVLITQSVQEEPSASNLRTLRQRRHVLDGYRAAAATAAGKKKEEREKPRKRRDYYVTVRLRAHRPRLKASVKKRSVPGDTRSAVCVHVKCTSYIVRVSRWHREQQQGEHLLRDVQLFGETRRRSEDRVAREVTPATETRRRSTIRSAQLPGNREAARIHHQDSDKNASYREQSLAWRRRTESKRFWSIRGLVTSVSALRYTKFGTEERAVYSFELQDTYGTIRITAYRKLAEDLQSFVTTMPRMKNQSTRTSNEKKKLSMRMLRENKNISMLLEDHFTQNQIQVGKKFDQIMKSLQWDSCSNCNQDQASIIELCEKQINEIKQLGSFCRTKLISCTSESESRSRGALRLRRASNYACSRVPSIFVLESVNEIKLKQHILYIHILYIHPRKLRHTFQSQAQINKHTLTRNHTYTRTSSDIHLH</sequence>
<feature type="domain" description="Integrase catalytic" evidence="11">
    <location>
        <begin position="80"/>
        <end position="172"/>
    </location>
</feature>
<dbReference type="Proteomes" id="UP000479190">
    <property type="component" value="Unassembled WGS sequence"/>
</dbReference>
<keyword evidence="2" id="KW-0479">Metal-binding</keyword>
<keyword evidence="8" id="KW-0548">Nucleotidyltransferase</keyword>
<dbReference type="InterPro" id="IPR012340">
    <property type="entry name" value="NA-bd_OB-fold"/>
</dbReference>
<evidence type="ECO:0000256" key="2">
    <source>
        <dbReference type="ARBA" id="ARBA00022723"/>
    </source>
</evidence>
<keyword evidence="6" id="KW-0229">DNA integration</keyword>
<evidence type="ECO:0000313" key="13">
    <source>
        <dbReference type="Proteomes" id="UP000479190"/>
    </source>
</evidence>
<evidence type="ECO:0000256" key="8">
    <source>
        <dbReference type="ARBA" id="ARBA00022932"/>
    </source>
</evidence>
<dbReference type="PANTHER" id="PTHR42648">
    <property type="entry name" value="TRANSPOSASE, PUTATIVE-RELATED"/>
    <property type="match status" value="1"/>
</dbReference>
<evidence type="ECO:0000256" key="5">
    <source>
        <dbReference type="ARBA" id="ARBA00022842"/>
    </source>
</evidence>
<keyword evidence="13" id="KW-1185">Reference proteome</keyword>
<proteinExistence type="predicted"/>
<dbReference type="GO" id="GO:0046872">
    <property type="term" value="F:metal ion binding"/>
    <property type="evidence" value="ECO:0007669"/>
    <property type="project" value="UniProtKB-KW"/>
</dbReference>
<dbReference type="GO" id="GO:0006310">
    <property type="term" value="P:DNA recombination"/>
    <property type="evidence" value="ECO:0007669"/>
    <property type="project" value="UniProtKB-KW"/>
</dbReference>
<evidence type="ECO:0000256" key="10">
    <source>
        <dbReference type="SAM" id="MobiDB-lite"/>
    </source>
</evidence>
<dbReference type="GO" id="GO:0016787">
    <property type="term" value="F:hydrolase activity"/>
    <property type="evidence" value="ECO:0007669"/>
    <property type="project" value="UniProtKB-KW"/>
</dbReference>
<evidence type="ECO:0000256" key="7">
    <source>
        <dbReference type="ARBA" id="ARBA00022918"/>
    </source>
</evidence>
<dbReference type="SUPFAM" id="SSF53098">
    <property type="entry name" value="Ribonuclease H-like"/>
    <property type="match status" value="1"/>
</dbReference>
<dbReference type="EMBL" id="CADCXV010001046">
    <property type="protein sequence ID" value="CAB0040730.1"/>
    <property type="molecule type" value="Genomic_DNA"/>
</dbReference>
<dbReference type="Gene3D" id="3.30.420.10">
    <property type="entry name" value="Ribonuclease H-like superfamily/Ribonuclease H"/>
    <property type="match status" value="1"/>
</dbReference>
<feature type="region of interest" description="Disordered" evidence="10">
    <location>
        <begin position="340"/>
        <end position="371"/>
    </location>
</feature>
<organism evidence="12 13">
    <name type="scientific">Trichogramma brassicae</name>
    <dbReference type="NCBI Taxonomy" id="86971"/>
    <lineage>
        <taxon>Eukaryota</taxon>
        <taxon>Metazoa</taxon>
        <taxon>Ecdysozoa</taxon>
        <taxon>Arthropoda</taxon>
        <taxon>Hexapoda</taxon>
        <taxon>Insecta</taxon>
        <taxon>Pterygota</taxon>
        <taxon>Neoptera</taxon>
        <taxon>Endopterygota</taxon>
        <taxon>Hymenoptera</taxon>
        <taxon>Apocrita</taxon>
        <taxon>Proctotrupomorpha</taxon>
        <taxon>Chalcidoidea</taxon>
        <taxon>Trichogrammatidae</taxon>
        <taxon>Trichogramma</taxon>
    </lineage>
</organism>
<dbReference type="Gene3D" id="2.40.50.140">
    <property type="entry name" value="Nucleic acid-binding proteins"/>
    <property type="match status" value="1"/>
</dbReference>
<evidence type="ECO:0000259" key="11">
    <source>
        <dbReference type="PROSITE" id="PS50994"/>
    </source>
</evidence>